<comment type="caution">
    <text evidence="1">The sequence shown here is derived from an EMBL/GenBank/DDBJ whole genome shotgun (WGS) entry which is preliminary data.</text>
</comment>
<dbReference type="EMBL" id="JNUP01000003">
    <property type="protein sequence ID" value="KGE73822.1"/>
    <property type="molecule type" value="Genomic_DNA"/>
</dbReference>
<keyword evidence="2" id="KW-1185">Reference proteome</keyword>
<gene>
    <name evidence="1" type="ORF">DC28_00985</name>
</gene>
<dbReference type="eggNOG" id="ENOG502Z7JN">
    <property type="taxonomic scope" value="Bacteria"/>
</dbReference>
<evidence type="ECO:0000313" key="1">
    <source>
        <dbReference type="EMBL" id="KGE73822.1"/>
    </source>
</evidence>
<organism evidence="1 2">
    <name type="scientific">Spirochaeta lutea</name>
    <dbReference type="NCBI Taxonomy" id="1480694"/>
    <lineage>
        <taxon>Bacteria</taxon>
        <taxon>Pseudomonadati</taxon>
        <taxon>Spirochaetota</taxon>
        <taxon>Spirochaetia</taxon>
        <taxon>Spirochaetales</taxon>
        <taxon>Spirochaetaceae</taxon>
        <taxon>Spirochaeta</taxon>
    </lineage>
</organism>
<accession>A0A098R531</accession>
<reference evidence="1 2" key="1">
    <citation type="submission" date="2014-05" db="EMBL/GenBank/DDBJ databases">
        <title>De novo Genome Sequence of Spirocheata sp.</title>
        <authorList>
            <person name="Shivani Y."/>
            <person name="Subhash Y."/>
            <person name="Tushar L."/>
            <person name="Sasikala C."/>
            <person name="Ramana C.V."/>
        </authorList>
    </citation>
    <scope>NUCLEOTIDE SEQUENCE [LARGE SCALE GENOMIC DNA]</scope>
    <source>
        <strain evidence="1 2">JC230</strain>
    </source>
</reference>
<sequence>MVARGTIHQTIDLLQRAITQLGAELPPGQVEKIGVMVNKAMSVQGRTFHTPEHVLALADRSNPHITLAALFHDIVYFHVDEGFLPEIKEILEPYLSTNAAGDLTISQGISRKDRAFWGTCAVFGFNPGDVLNPFSGMNEFLSALVMNTLLVGLLKDQDLFITTPCIEATIPFRPTTPEGKSPAEVLAERLKRINVQFELSLPESGIDTSVQCAVQFANRDVMNFAEEDVARFLDNTWKLLPETNPALRHQGIYTIGHYRHALQKMLGFLTGLEPQRVFSQYKGEPSDEKYQRLLAGADRNLKTARDYLGIKLVTAVILEAFAMATGGDAPISLFLGDLDPHGPGGNIEDYLPEVSKDKKPKDDRLFALLSEGRANESYFDLKNSPLSCFIYQHLGIEECRVVKSKTEELIAGSISPEGFLAGLPREMVSAVASAIGTMAWTRKAALDSLMARLRS</sequence>
<dbReference type="STRING" id="1480694.DC28_00985"/>
<dbReference type="AlphaFoldDB" id="A0A098R531"/>
<dbReference type="Proteomes" id="UP000029692">
    <property type="component" value="Unassembled WGS sequence"/>
</dbReference>
<evidence type="ECO:0000313" key="2">
    <source>
        <dbReference type="Proteomes" id="UP000029692"/>
    </source>
</evidence>
<name>A0A098R531_9SPIO</name>
<proteinExistence type="predicted"/>
<protein>
    <submittedName>
        <fullName evidence="1">Uncharacterized protein</fullName>
    </submittedName>
</protein>